<dbReference type="AlphaFoldDB" id="A0A3S2W471"/>
<dbReference type="Proteomes" id="UP000287447">
    <property type="component" value="Unassembled WGS sequence"/>
</dbReference>
<evidence type="ECO:0000256" key="3">
    <source>
        <dbReference type="ARBA" id="ARBA00022692"/>
    </source>
</evidence>
<proteinExistence type="inferred from homology"/>
<accession>A0A3S2W471</accession>
<comment type="caution">
    <text evidence="8">The sequence shown here is derived from an EMBL/GenBank/DDBJ whole genome shotgun (WGS) entry which is preliminary data.</text>
</comment>
<dbReference type="PANTHER" id="PTHR34478:SF2">
    <property type="entry name" value="MEMBRANE PROTEIN"/>
    <property type="match status" value="1"/>
</dbReference>
<evidence type="ECO:0000256" key="2">
    <source>
        <dbReference type="ARBA" id="ARBA00008854"/>
    </source>
</evidence>
<keyword evidence="5 7" id="KW-0472">Membrane</keyword>
<evidence type="ECO:0000256" key="5">
    <source>
        <dbReference type="ARBA" id="ARBA00023136"/>
    </source>
</evidence>
<dbReference type="SUPFAM" id="SSF140478">
    <property type="entry name" value="LemA-like"/>
    <property type="match status" value="1"/>
</dbReference>
<keyword evidence="9" id="KW-1185">Reference proteome</keyword>
<reference evidence="9" key="1">
    <citation type="submission" date="2019-01" db="EMBL/GenBank/DDBJ databases">
        <title>Gri0909 isolated from a small marine red alga.</title>
        <authorList>
            <person name="Kim J."/>
            <person name="Jeong S.E."/>
            <person name="Jeon C.O."/>
        </authorList>
    </citation>
    <scope>NUCLEOTIDE SEQUENCE [LARGE SCALE GENOMIC DNA]</scope>
    <source>
        <strain evidence="9">Gri0909</strain>
    </source>
</reference>
<dbReference type="InterPro" id="IPR007156">
    <property type="entry name" value="MamQ_LemA"/>
</dbReference>
<dbReference type="EMBL" id="SADE01000002">
    <property type="protein sequence ID" value="RVU36061.1"/>
    <property type="molecule type" value="Genomic_DNA"/>
</dbReference>
<dbReference type="GO" id="GO:0016020">
    <property type="term" value="C:membrane"/>
    <property type="evidence" value="ECO:0007669"/>
    <property type="project" value="UniProtKB-SubCell"/>
</dbReference>
<keyword evidence="4 7" id="KW-1133">Transmembrane helix</keyword>
<evidence type="ECO:0000313" key="9">
    <source>
        <dbReference type="Proteomes" id="UP000287447"/>
    </source>
</evidence>
<protein>
    <submittedName>
        <fullName evidence="8">LemA family protein</fullName>
    </submittedName>
</protein>
<comment type="similarity">
    <text evidence="2">Belongs to the LemA family.</text>
</comment>
<evidence type="ECO:0000313" key="8">
    <source>
        <dbReference type="EMBL" id="RVU36061.1"/>
    </source>
</evidence>
<keyword evidence="6" id="KW-0175">Coiled coil</keyword>
<comment type="subcellular location">
    <subcellularLocation>
        <location evidence="1">Membrane</location>
        <topology evidence="1">Single-pass membrane protein</topology>
    </subcellularLocation>
</comment>
<dbReference type="OrthoDB" id="9804152at2"/>
<feature type="transmembrane region" description="Helical" evidence="7">
    <location>
        <begin position="17"/>
        <end position="37"/>
    </location>
</feature>
<feature type="coiled-coil region" evidence="6">
    <location>
        <begin position="86"/>
        <end position="155"/>
    </location>
</feature>
<evidence type="ECO:0000256" key="1">
    <source>
        <dbReference type="ARBA" id="ARBA00004167"/>
    </source>
</evidence>
<gene>
    <name evidence="8" type="ORF">EOI86_12570</name>
</gene>
<name>A0A3S2W471_9PROT</name>
<dbReference type="Gene3D" id="1.20.1440.20">
    <property type="entry name" value="LemA-like domain"/>
    <property type="match status" value="1"/>
</dbReference>
<keyword evidence="3 7" id="KW-0812">Transmembrane</keyword>
<dbReference type="InterPro" id="IPR023353">
    <property type="entry name" value="LemA-like_dom_sf"/>
</dbReference>
<evidence type="ECO:0000256" key="6">
    <source>
        <dbReference type="SAM" id="Coils"/>
    </source>
</evidence>
<evidence type="ECO:0000256" key="7">
    <source>
        <dbReference type="SAM" id="Phobius"/>
    </source>
</evidence>
<dbReference type="Pfam" id="PF04011">
    <property type="entry name" value="LemA"/>
    <property type="match status" value="1"/>
</dbReference>
<sequence>MLRRTETLKRRQALGGYGFYIFAAAIVIAIGWAITLYNRLVAAKQRVSEGWSGVDVQLRRRSNLIPNLVDTVKGYMEHERSTLEKITELRQQSANAESKRDDAERAQAEGMLSGSLLHLFAVAENYPDLKANQTFQDLQENLAEIEEQIQLARRYFNGAVRDNNILVETVPSNIVAKLFSFTTAAYFEVEDASERAVPKIEFGSKK</sequence>
<dbReference type="PANTHER" id="PTHR34478">
    <property type="entry name" value="PROTEIN LEMA"/>
    <property type="match status" value="1"/>
</dbReference>
<evidence type="ECO:0000256" key="4">
    <source>
        <dbReference type="ARBA" id="ARBA00022989"/>
    </source>
</evidence>
<organism evidence="8 9">
    <name type="scientific">Hwanghaeella grinnelliae</name>
    <dbReference type="NCBI Taxonomy" id="2500179"/>
    <lineage>
        <taxon>Bacteria</taxon>
        <taxon>Pseudomonadati</taxon>
        <taxon>Pseudomonadota</taxon>
        <taxon>Alphaproteobacteria</taxon>
        <taxon>Rhodospirillales</taxon>
        <taxon>Rhodospirillaceae</taxon>
        <taxon>Hwanghaeella</taxon>
    </lineage>
</organism>